<name>A0A916N1N3_9BURK</name>
<accession>A0A916N1N3</accession>
<dbReference type="RefSeq" id="WP_211945529.1">
    <property type="nucleotide sequence ID" value="NZ_CAJPUY010000002.1"/>
</dbReference>
<dbReference type="Proteomes" id="UP000672934">
    <property type="component" value="Unassembled WGS sequence"/>
</dbReference>
<evidence type="ECO:0000313" key="2">
    <source>
        <dbReference type="Proteomes" id="UP000672934"/>
    </source>
</evidence>
<protein>
    <submittedName>
        <fullName evidence="1">Uncharacterized protein</fullName>
    </submittedName>
</protein>
<reference evidence="1" key="1">
    <citation type="submission" date="2021-03" db="EMBL/GenBank/DDBJ databases">
        <authorList>
            <person name="Peeters C."/>
        </authorList>
    </citation>
    <scope>NUCLEOTIDE SEQUENCE</scope>
    <source>
        <strain evidence="1">LMG 31506</strain>
    </source>
</reference>
<sequence length="47" mass="5345">MNLQHRKIVRLRVHLKLDSIASDLGALARQMAAKVLHLALDHHPIED</sequence>
<organism evidence="1 2">
    <name type="scientific">Cupriavidus yeoncheonensis</name>
    <dbReference type="NCBI Taxonomy" id="1462994"/>
    <lineage>
        <taxon>Bacteria</taxon>
        <taxon>Pseudomonadati</taxon>
        <taxon>Pseudomonadota</taxon>
        <taxon>Betaproteobacteria</taxon>
        <taxon>Burkholderiales</taxon>
        <taxon>Burkholderiaceae</taxon>
        <taxon>Cupriavidus</taxon>
    </lineage>
</organism>
<dbReference type="EMBL" id="CAJPUY010000002">
    <property type="protein sequence ID" value="CAG2128568.1"/>
    <property type="molecule type" value="Genomic_DNA"/>
</dbReference>
<comment type="caution">
    <text evidence="1">The sequence shown here is derived from an EMBL/GenBank/DDBJ whole genome shotgun (WGS) entry which is preliminary data.</text>
</comment>
<dbReference type="AlphaFoldDB" id="A0A916N1N3"/>
<evidence type="ECO:0000313" key="1">
    <source>
        <dbReference type="EMBL" id="CAG2128568.1"/>
    </source>
</evidence>
<keyword evidence="2" id="KW-1185">Reference proteome</keyword>
<gene>
    <name evidence="1" type="ORF">LMG31506_00499</name>
</gene>
<proteinExistence type="predicted"/>